<comment type="caution">
    <text evidence="1">The sequence shown here is derived from an EMBL/GenBank/DDBJ whole genome shotgun (WGS) entry which is preliminary data.</text>
</comment>
<sequence>MVIDKRKHLRTTPIIVGGIFGDNQWQQGSGSVDEKIFGFVNKRRLYQNDFNQLSHEPKPTVEFSALFNSSWWIYGLKNTMENNDLEKYPRKNEKQYQDYFDNLRIDGVKIFF</sequence>
<protein>
    <submittedName>
        <fullName evidence="1">Uncharacterized protein</fullName>
    </submittedName>
</protein>
<dbReference type="EMBL" id="JBHSSF010000048">
    <property type="protein sequence ID" value="MFC6177797.1"/>
    <property type="molecule type" value="Genomic_DNA"/>
</dbReference>
<evidence type="ECO:0000313" key="1">
    <source>
        <dbReference type="EMBL" id="MFC6177797.1"/>
    </source>
</evidence>
<proteinExistence type="predicted"/>
<name>A0ABW1RQV9_9LACO</name>
<evidence type="ECO:0000313" key="2">
    <source>
        <dbReference type="Proteomes" id="UP001596288"/>
    </source>
</evidence>
<accession>A0ABW1RQV9</accession>
<dbReference type="RefSeq" id="WP_125765017.1">
    <property type="nucleotide sequence ID" value="NZ_BJDF01000040.1"/>
</dbReference>
<keyword evidence="2" id="KW-1185">Reference proteome</keyword>
<organism evidence="1 2">
    <name type="scientific">Companilactobacillus huachuanensis</name>
    <dbReference type="NCBI Taxonomy" id="2559914"/>
    <lineage>
        <taxon>Bacteria</taxon>
        <taxon>Bacillati</taxon>
        <taxon>Bacillota</taxon>
        <taxon>Bacilli</taxon>
        <taxon>Lactobacillales</taxon>
        <taxon>Lactobacillaceae</taxon>
        <taxon>Companilactobacillus</taxon>
    </lineage>
</organism>
<gene>
    <name evidence="1" type="ORF">ACFQAV_13360</name>
</gene>
<reference evidence="2" key="1">
    <citation type="journal article" date="2019" name="Int. J. Syst. Evol. Microbiol.">
        <title>The Global Catalogue of Microorganisms (GCM) 10K type strain sequencing project: providing services to taxonomists for standard genome sequencing and annotation.</title>
        <authorList>
            <consortium name="The Broad Institute Genomics Platform"/>
            <consortium name="The Broad Institute Genome Sequencing Center for Infectious Disease"/>
            <person name="Wu L."/>
            <person name="Ma J."/>
        </authorList>
    </citation>
    <scope>NUCLEOTIDE SEQUENCE [LARGE SCALE GENOMIC DNA]</scope>
    <source>
        <strain evidence="2">CCM 8927</strain>
    </source>
</reference>
<dbReference type="Proteomes" id="UP001596288">
    <property type="component" value="Unassembled WGS sequence"/>
</dbReference>